<dbReference type="EMBL" id="JACHJR010000001">
    <property type="protein sequence ID" value="MBB4951795.1"/>
    <property type="molecule type" value="Genomic_DNA"/>
</dbReference>
<dbReference type="AlphaFoldDB" id="A0A7W7WM61"/>
<keyword evidence="1" id="KW-0472">Membrane</keyword>
<reference evidence="2 3" key="1">
    <citation type="submission" date="2020-08" db="EMBL/GenBank/DDBJ databases">
        <title>Sequencing the genomes of 1000 actinobacteria strains.</title>
        <authorList>
            <person name="Klenk H.-P."/>
        </authorList>
    </citation>
    <scope>NUCLEOTIDE SEQUENCE [LARGE SCALE GENOMIC DNA]</scope>
    <source>
        <strain evidence="2 3">DSM 44786</strain>
    </source>
</reference>
<evidence type="ECO:0000313" key="2">
    <source>
        <dbReference type="EMBL" id="MBB4951795.1"/>
    </source>
</evidence>
<evidence type="ECO:0000256" key="1">
    <source>
        <dbReference type="SAM" id="Phobius"/>
    </source>
</evidence>
<gene>
    <name evidence="2" type="ORF">F4556_007330</name>
</gene>
<feature type="transmembrane region" description="Helical" evidence="1">
    <location>
        <begin position="43"/>
        <end position="63"/>
    </location>
</feature>
<proteinExistence type="predicted"/>
<accession>A0A7W7WM61</accession>
<evidence type="ECO:0000313" key="3">
    <source>
        <dbReference type="Proteomes" id="UP000573327"/>
    </source>
</evidence>
<name>A0A7W7WM61_9ACTN</name>
<protein>
    <recommendedName>
        <fullName evidence="4">LigA protein</fullName>
    </recommendedName>
</protein>
<evidence type="ECO:0008006" key="4">
    <source>
        <dbReference type="Google" id="ProtNLM"/>
    </source>
</evidence>
<keyword evidence="1" id="KW-1133">Transmembrane helix</keyword>
<dbReference type="RefSeq" id="WP_184924010.1">
    <property type="nucleotide sequence ID" value="NZ_JACHJR010000001.1"/>
</dbReference>
<sequence length="401" mass="41985">MTRDDERTVHALRGLADRQEVRGPVPVAELLHRGRRARRLRTVTRAVAGAGCLVLAVGVLLTVRPGGPESLPVPPAGPTQSAVPTPVSDEVLLTVLKTVLPAGSFSEVPGAGGATAGRRLAVRFDDGTGAGLVSVLLQRRAGQLSPEAPELSCPDPKIDPYDACRTSTLTDGSVLRTLRTPLYGMGRDGYTEASVVISRKDGRLITLKASNATVAKDVPLTRTTPPLTTDQLTAAATADGWDAAMAGVPVSAGQSRRSGIPGRQIVDTAAGLLPAGLVPADPGTADPGTGDLGYANFTVRDGQGPSLVEIVLQDRRGDLANGFTADGGWQTLPDGTRVRDHREAAEPDGWVAEALRPDGLWVMVVAYNSDRLKQPATRQKPVLTTEQMRALAASPAWRLPG</sequence>
<keyword evidence="3" id="KW-1185">Reference proteome</keyword>
<dbReference type="Proteomes" id="UP000573327">
    <property type="component" value="Unassembled WGS sequence"/>
</dbReference>
<keyword evidence="1" id="KW-0812">Transmembrane</keyword>
<organism evidence="2 3">
    <name type="scientific">Kitasatospora gansuensis</name>
    <dbReference type="NCBI Taxonomy" id="258050"/>
    <lineage>
        <taxon>Bacteria</taxon>
        <taxon>Bacillati</taxon>
        <taxon>Actinomycetota</taxon>
        <taxon>Actinomycetes</taxon>
        <taxon>Kitasatosporales</taxon>
        <taxon>Streptomycetaceae</taxon>
        <taxon>Kitasatospora</taxon>
    </lineage>
</organism>
<comment type="caution">
    <text evidence="2">The sequence shown here is derived from an EMBL/GenBank/DDBJ whole genome shotgun (WGS) entry which is preliminary data.</text>
</comment>